<evidence type="ECO:0000256" key="3">
    <source>
        <dbReference type="ARBA" id="ARBA00022842"/>
    </source>
</evidence>
<dbReference type="PANTHER" id="PTHR35201:SF4">
    <property type="entry name" value="BETA-PINACENE SYNTHASE-RELATED"/>
    <property type="match status" value="1"/>
</dbReference>
<proteinExistence type="inferred from homology"/>
<evidence type="ECO:0000256" key="5">
    <source>
        <dbReference type="ARBA" id="ARBA00035573"/>
    </source>
</evidence>
<feature type="compositionally biased region" description="Low complexity" evidence="8">
    <location>
        <begin position="106"/>
        <end position="118"/>
    </location>
</feature>
<dbReference type="SFLD" id="SFLDG01020">
    <property type="entry name" value="Terpene_Cyclase_Like_2"/>
    <property type="match status" value="1"/>
</dbReference>
<organism evidence="9 10">
    <name type="scientific">Actinomadura verrucosospora</name>
    <dbReference type="NCBI Taxonomy" id="46165"/>
    <lineage>
        <taxon>Bacteria</taxon>
        <taxon>Bacillati</taxon>
        <taxon>Actinomycetota</taxon>
        <taxon>Actinomycetes</taxon>
        <taxon>Streptosporangiales</taxon>
        <taxon>Thermomonosporaceae</taxon>
        <taxon>Actinomadura</taxon>
    </lineage>
</organism>
<dbReference type="SUPFAM" id="SSF48576">
    <property type="entry name" value="Terpenoid synthases"/>
    <property type="match status" value="1"/>
</dbReference>
<dbReference type="PANTHER" id="PTHR35201">
    <property type="entry name" value="TERPENE SYNTHASE"/>
    <property type="match status" value="1"/>
</dbReference>
<feature type="compositionally biased region" description="Gly residues" evidence="8">
    <location>
        <begin position="10"/>
        <end position="23"/>
    </location>
</feature>
<evidence type="ECO:0000313" key="10">
    <source>
        <dbReference type="Proteomes" id="UP000501240"/>
    </source>
</evidence>
<feature type="region of interest" description="Disordered" evidence="8">
    <location>
        <begin position="1"/>
        <end position="140"/>
    </location>
</feature>
<dbReference type="Proteomes" id="UP000501240">
    <property type="component" value="Chromosome"/>
</dbReference>
<reference evidence="9 10" key="1">
    <citation type="submission" date="2020-05" db="EMBL/GenBank/DDBJ databases">
        <title>Actinomadura verrucosospora NRRL-B18236 (PFL_A860) Genome sequencing and assembly.</title>
        <authorList>
            <person name="Samborskyy M."/>
        </authorList>
    </citation>
    <scope>NUCLEOTIDE SEQUENCE [LARGE SCALE GENOMIC DNA]</scope>
    <source>
        <strain evidence="9 10">NRRL:B18236</strain>
    </source>
</reference>
<evidence type="ECO:0000256" key="8">
    <source>
        <dbReference type="SAM" id="MobiDB-lite"/>
    </source>
</evidence>
<evidence type="ECO:0000256" key="1">
    <source>
        <dbReference type="ARBA" id="ARBA00001946"/>
    </source>
</evidence>
<name>A0A7D4A4H9_ACTVE</name>
<dbReference type="InterPro" id="IPR008949">
    <property type="entry name" value="Isoprenoid_synthase_dom_sf"/>
</dbReference>
<dbReference type="NCBIfam" id="NF041167">
    <property type="entry name" value="f2_encap_cargo2"/>
    <property type="match status" value="1"/>
</dbReference>
<dbReference type="InterPro" id="IPR034686">
    <property type="entry name" value="Terpene_cyclase-like_2"/>
</dbReference>
<keyword evidence="2 7" id="KW-0479">Metal-binding</keyword>
<evidence type="ECO:0000256" key="7">
    <source>
        <dbReference type="RuleBase" id="RU366034"/>
    </source>
</evidence>
<dbReference type="RefSeq" id="WP_216858365.1">
    <property type="nucleotide sequence ID" value="NZ_CP053892.1"/>
</dbReference>
<dbReference type="GO" id="GO:0010333">
    <property type="term" value="F:terpene synthase activity"/>
    <property type="evidence" value="ECO:0007669"/>
    <property type="project" value="InterPro"/>
</dbReference>
<gene>
    <name evidence="9" type="ORF">ACTIVE_1985</name>
</gene>
<dbReference type="InterPro" id="IPR047945">
    <property type="entry name" value="MIB_synthase"/>
</dbReference>
<dbReference type="Pfam" id="PF19086">
    <property type="entry name" value="Terpene_syn_C_2"/>
    <property type="match status" value="1"/>
</dbReference>
<feature type="compositionally biased region" description="Pro residues" evidence="8">
    <location>
        <begin position="61"/>
        <end position="73"/>
    </location>
</feature>
<comment type="catalytic activity">
    <reaction evidence="5">
        <text>(E)-2-methylgeranyl diphosphate + H2O = 2-methylisoborneol + diphosphate</text>
        <dbReference type="Rhea" id="RHEA:32571"/>
        <dbReference type="ChEBI" id="CHEBI:15377"/>
        <dbReference type="ChEBI" id="CHEBI:33019"/>
        <dbReference type="ChEBI" id="CHEBI:61984"/>
        <dbReference type="ChEBI" id="CHEBI:61987"/>
        <dbReference type="EC" id="4.2.3.118"/>
    </reaction>
</comment>
<evidence type="ECO:0000313" key="9">
    <source>
        <dbReference type="EMBL" id="QKG20347.1"/>
    </source>
</evidence>
<protein>
    <recommendedName>
        <fullName evidence="7">Terpene synthase</fullName>
        <ecNumber evidence="7">4.2.3.-</ecNumber>
    </recommendedName>
</protein>
<dbReference type="GO" id="GO:0042214">
    <property type="term" value="P:terpene metabolic process"/>
    <property type="evidence" value="ECO:0007669"/>
    <property type="project" value="InterPro"/>
</dbReference>
<keyword evidence="3 7" id="KW-0460">Magnesium</keyword>
<dbReference type="AlphaFoldDB" id="A0A7D4A4H9"/>
<comment type="similarity">
    <text evidence="6">Belongs to the terpene synthase family. 2-methylisoborneol synthase subfamily.</text>
</comment>
<dbReference type="Gene3D" id="1.10.600.10">
    <property type="entry name" value="Farnesyl Diphosphate Synthase"/>
    <property type="match status" value="1"/>
</dbReference>
<comment type="cofactor">
    <cofactor evidence="1 7">
        <name>Mg(2+)</name>
        <dbReference type="ChEBI" id="CHEBI:18420"/>
    </cofactor>
</comment>
<keyword evidence="4 7" id="KW-0456">Lyase</keyword>
<keyword evidence="10" id="KW-1185">Reference proteome</keyword>
<dbReference type="SFLD" id="SFLDS00005">
    <property type="entry name" value="Isoprenoid_Synthase_Type_I"/>
    <property type="match status" value="1"/>
</dbReference>
<sequence length="461" mass="49711">MDERSAARGPGCGTDGPARGTGAGARTADGDAAAERVRRLLSGPTGPGTSAARLLDALRTVPPPPETAAPPAPLDGTEAPSEREPDADAPEAPDAQAPQDARDAQDPCAAEPEAAVPVLPTPLPSPTRKGGHFSPGYAEREWGDGSYPPLYCPLTARIDDDLALVVNDRLVEWAGEVGIYADQMDKFRNTGFGRLAVLAHPEADDVDPLLLAAKMNAAWWACDDYYADETDLGAVPTQLPPRLALVMSAMDPPPDAGKYTVQVEEAVESDPVLRALRSATGHLKRHAGPSQVMRILNTTFQMYVSWTAYAAWRHLGELPPVWRYLAARQHDSFYTSMTLIDVVGGYQLDANLFYEPRVHRAVMQAGTASVIVNDLHSVEREAADDLPDCNVVLLIAEEEGCALEDAVRAAVAMHNDFVRGFEDSQRELASLPSAELQRFLLGVQSWMAGCLEWHGASDRYK</sequence>
<evidence type="ECO:0000256" key="4">
    <source>
        <dbReference type="ARBA" id="ARBA00023239"/>
    </source>
</evidence>
<dbReference type="EMBL" id="CP053892">
    <property type="protein sequence ID" value="QKG20347.1"/>
    <property type="molecule type" value="Genomic_DNA"/>
</dbReference>
<evidence type="ECO:0000256" key="2">
    <source>
        <dbReference type="ARBA" id="ARBA00022723"/>
    </source>
</evidence>
<accession>A0A7D4A4H9</accession>
<dbReference type="GO" id="GO:0046872">
    <property type="term" value="F:metal ion binding"/>
    <property type="evidence" value="ECO:0007669"/>
    <property type="project" value="UniProtKB-KW"/>
</dbReference>
<dbReference type="EC" id="4.2.3.-" evidence="7"/>
<evidence type="ECO:0000256" key="6">
    <source>
        <dbReference type="ARBA" id="ARBA00035653"/>
    </source>
</evidence>